<dbReference type="AlphaFoldDB" id="A0A7S0YR23"/>
<reference evidence="1" key="1">
    <citation type="submission" date="2021-01" db="EMBL/GenBank/DDBJ databases">
        <authorList>
            <person name="Corre E."/>
            <person name="Pelletier E."/>
            <person name="Niang G."/>
            <person name="Scheremetjew M."/>
            <person name="Finn R."/>
            <person name="Kale V."/>
            <person name="Holt S."/>
            <person name="Cochrane G."/>
            <person name="Meng A."/>
            <person name="Brown T."/>
            <person name="Cohen L."/>
        </authorList>
    </citation>
    <scope>NUCLEOTIDE SEQUENCE</scope>
    <source>
        <strain evidence="1">CCMP443</strain>
    </source>
</reference>
<evidence type="ECO:0000313" key="1">
    <source>
        <dbReference type="EMBL" id="CAD8783445.1"/>
    </source>
</evidence>
<protein>
    <submittedName>
        <fullName evidence="1">Uncharacterized protein</fullName>
    </submittedName>
</protein>
<accession>A0A7S0YR23</accession>
<name>A0A7S0YR23_9CRYP</name>
<sequence>MRGAGGWGAAGDSRTCWVQLRVGDEALSSPSRIICPLGCPVFDVDAVKEAAKSKFAERLGGIDAADLDVMDGEGGEALRAGQAVADLKCGKDEEHPLLLHAPKSVASVWVQLVGLDGARSDPARVSAPSQRAVFDVDFVKKQVNKEVFSADLKGVAQSKLHVFDGEEGEVLKAGTLVKELQAGGDEANPLLVKAPVFLEPVEITVWSDKPDNGLEDSVERFASEKEFLGFVAGSKLRHKEILEDGTFKTRSTIKSLPEAVNASKVQDTFLYTGYTLDKRVQDLENTDDNRAEGLEQQTTRAIVRDESIRREFGDVCLVNNGASVVFRKAGHKDKFLECDGLVKNTDTLILNEAKAKPVKDHVDALVGKPDKVLGKVDKLKMVLEAPGNYSSTPVDAIDEIEGLKNVVPVLSGYLFEQVIQQSAREHSIRCILPDGTGYSMSQ</sequence>
<dbReference type="EMBL" id="HBFN01005500">
    <property type="protein sequence ID" value="CAD8783445.1"/>
    <property type="molecule type" value="Transcribed_RNA"/>
</dbReference>
<organism evidence="1">
    <name type="scientific">Hemiselmis tepida</name>
    <dbReference type="NCBI Taxonomy" id="464990"/>
    <lineage>
        <taxon>Eukaryota</taxon>
        <taxon>Cryptophyceae</taxon>
        <taxon>Cryptomonadales</taxon>
        <taxon>Hemiselmidaceae</taxon>
        <taxon>Hemiselmis</taxon>
    </lineage>
</organism>
<proteinExistence type="predicted"/>
<gene>
    <name evidence="1" type="ORF">HTEP1355_LOCUS3236</name>
</gene>